<keyword evidence="2" id="KW-1185">Reference proteome</keyword>
<evidence type="ECO:0000313" key="1">
    <source>
        <dbReference type="EMBL" id="QNT69250.1"/>
    </source>
</evidence>
<name>A0A7H1N0L4_9PROT</name>
<evidence type="ECO:0008006" key="3">
    <source>
        <dbReference type="Google" id="ProtNLM"/>
    </source>
</evidence>
<sequence>MTNARGLDRLAELAGVESDYWDIWGNHHRVDDAAKGNILAALGIAADSAAAIAASLTQLEDAPWQRFLPRRCRVREQPGRGLAVHPCLPSVLADHR</sequence>
<organism evidence="1 2">
    <name type="scientific">Defluviicoccus vanus</name>
    <dbReference type="NCBI Taxonomy" id="111831"/>
    <lineage>
        <taxon>Bacteria</taxon>
        <taxon>Pseudomonadati</taxon>
        <taxon>Pseudomonadota</taxon>
        <taxon>Alphaproteobacteria</taxon>
        <taxon>Rhodospirillales</taxon>
        <taxon>Rhodospirillaceae</taxon>
        <taxon>Defluviicoccus</taxon>
    </lineage>
</organism>
<accession>A0A7H1N0L4</accession>
<gene>
    <name evidence="1" type="ORF">HQ394_07805</name>
</gene>
<dbReference type="KEGG" id="dvn:HQ394_07805"/>
<dbReference type="RefSeq" id="WP_190262755.1">
    <property type="nucleotide sequence ID" value="NZ_CP053923.1"/>
</dbReference>
<protein>
    <recommendedName>
        <fullName evidence="3">4-alpha-glucanotransferase</fullName>
    </recommendedName>
</protein>
<dbReference type="Proteomes" id="UP000516369">
    <property type="component" value="Chromosome"/>
</dbReference>
<reference evidence="1 2" key="1">
    <citation type="submission" date="2020-05" db="EMBL/GenBank/DDBJ databases">
        <title>Complete closed genome sequence of Defluviicoccus vanus.</title>
        <authorList>
            <person name="Bessarab I."/>
            <person name="Arumugam K."/>
            <person name="Maszenan A.M."/>
            <person name="Seviour R.J."/>
            <person name="Williams R.B."/>
        </authorList>
    </citation>
    <scope>NUCLEOTIDE SEQUENCE [LARGE SCALE GENOMIC DNA]</scope>
    <source>
        <strain evidence="1 2">Ben 114</strain>
    </source>
</reference>
<dbReference type="AlphaFoldDB" id="A0A7H1N0L4"/>
<proteinExistence type="predicted"/>
<dbReference type="EMBL" id="CP053923">
    <property type="protein sequence ID" value="QNT69250.1"/>
    <property type="molecule type" value="Genomic_DNA"/>
</dbReference>
<evidence type="ECO:0000313" key="2">
    <source>
        <dbReference type="Proteomes" id="UP000516369"/>
    </source>
</evidence>